<evidence type="ECO:0008006" key="3">
    <source>
        <dbReference type="Google" id="ProtNLM"/>
    </source>
</evidence>
<gene>
    <name evidence="2" type="ORF">FSB_LOCUS56670</name>
</gene>
<evidence type="ECO:0000313" key="2">
    <source>
        <dbReference type="EMBL" id="SPD28788.1"/>
    </source>
</evidence>
<feature type="chain" id="PRO_5014860741" description="Aminotransferase-like plant mobile domain-containing protein" evidence="1">
    <location>
        <begin position="16"/>
        <end position="48"/>
    </location>
</feature>
<evidence type="ECO:0000256" key="1">
    <source>
        <dbReference type="SAM" id="SignalP"/>
    </source>
</evidence>
<keyword evidence="1" id="KW-0732">Signal</keyword>
<protein>
    <recommendedName>
        <fullName evidence="3">Aminotransferase-like plant mobile domain-containing protein</fullName>
    </recommendedName>
</protein>
<proteinExistence type="predicted"/>
<reference evidence="2" key="1">
    <citation type="submission" date="2018-02" db="EMBL/GenBank/DDBJ databases">
        <authorList>
            <person name="Cohen D.B."/>
            <person name="Kent A.D."/>
        </authorList>
    </citation>
    <scope>NUCLEOTIDE SEQUENCE</scope>
</reference>
<dbReference type="EMBL" id="OIVN01006245">
    <property type="protein sequence ID" value="SPD28788.1"/>
    <property type="molecule type" value="Genomic_DNA"/>
</dbReference>
<dbReference type="AlphaFoldDB" id="A0A2N9IW38"/>
<feature type="signal peptide" evidence="1">
    <location>
        <begin position="1"/>
        <end position="15"/>
    </location>
</feature>
<accession>A0A2N9IW38</accession>
<name>A0A2N9IW38_FAGSY</name>
<organism evidence="2">
    <name type="scientific">Fagus sylvatica</name>
    <name type="common">Beechnut</name>
    <dbReference type="NCBI Taxonomy" id="28930"/>
    <lineage>
        <taxon>Eukaryota</taxon>
        <taxon>Viridiplantae</taxon>
        <taxon>Streptophyta</taxon>
        <taxon>Embryophyta</taxon>
        <taxon>Tracheophyta</taxon>
        <taxon>Spermatophyta</taxon>
        <taxon>Magnoliopsida</taxon>
        <taxon>eudicotyledons</taxon>
        <taxon>Gunneridae</taxon>
        <taxon>Pentapetalae</taxon>
        <taxon>rosids</taxon>
        <taxon>fabids</taxon>
        <taxon>Fagales</taxon>
        <taxon>Fagaceae</taxon>
        <taxon>Fagus</taxon>
    </lineage>
</organism>
<sequence>MPCAWQWLATGYCSAAPPSVADRLLLLQWLDWWLPDLVVDRGGPVVSR</sequence>